<protein>
    <recommendedName>
        <fullName evidence="4">VCBS repeat-containing protein</fullName>
    </recommendedName>
</protein>
<dbReference type="EMBL" id="MTJN01000002">
    <property type="protein sequence ID" value="OOV06196.1"/>
    <property type="molecule type" value="Genomic_DNA"/>
</dbReference>
<evidence type="ECO:0008006" key="4">
    <source>
        <dbReference type="Google" id="ProtNLM"/>
    </source>
</evidence>
<evidence type="ECO:0000256" key="1">
    <source>
        <dbReference type="SAM" id="MobiDB-lite"/>
    </source>
</evidence>
<reference evidence="2 3" key="1">
    <citation type="submission" date="2017-01" db="EMBL/GenBank/DDBJ databases">
        <title>Genome sequencing of Rhodoferax fermentans JCM 7819.</title>
        <authorList>
            <person name="Kim Y.J."/>
            <person name="Farh M.E.-A."/>
            <person name="Yang D.-C."/>
        </authorList>
    </citation>
    <scope>NUCLEOTIDE SEQUENCE [LARGE SCALE GENOMIC DNA]</scope>
    <source>
        <strain evidence="2 3">JCM 7819</strain>
    </source>
</reference>
<gene>
    <name evidence="2" type="ORF">RF819_05160</name>
</gene>
<sequence length="358" mass="37993">MKITESAVALQSQHSNLSWRSTQTRLRAWVGQAPSPRSLERDVQHTPAVRVTLSDGARQKLLQQAQAQAVPAGEAVSDGDIQSLASRLRVLMDMVKAITGREVTVFDARDLQAQTSTQVSPPPAAASSSQAATAPQAAGWGLEMDASEHIVEAESTQVSAQGVVKTADGQTIQFSLQLAMSRSFVQDSRLSIRAGDAVRQDPLVINFDGTGAQLTDAQFAFDLNADGQTENIAFVAGGSGFLVLDKNKDGQVNNGTELFGPSSGDGFADLAQYDLDGNSWIDENDAVYSQLQVWQKNAEGQDSLTSLAQNGVGALYLGRVASPFFVNTASNQTLGQVRSTGVFLYESGAVGTLQQVDL</sequence>
<accession>A0A1T1AQ10</accession>
<name>A0A1T1AQ10_RHOFE</name>
<comment type="caution">
    <text evidence="2">The sequence shown here is derived from an EMBL/GenBank/DDBJ whole genome shotgun (WGS) entry which is preliminary data.</text>
</comment>
<proteinExistence type="predicted"/>
<evidence type="ECO:0000313" key="3">
    <source>
        <dbReference type="Proteomes" id="UP000190750"/>
    </source>
</evidence>
<dbReference type="Proteomes" id="UP000190750">
    <property type="component" value="Unassembled WGS sequence"/>
</dbReference>
<dbReference type="PANTHER" id="PTHR39431">
    <property type="entry name" value="FRPA/C-RELATED PROTEIN"/>
    <property type="match status" value="1"/>
</dbReference>
<keyword evidence="3" id="KW-1185">Reference proteome</keyword>
<dbReference type="AlphaFoldDB" id="A0A1T1AQ10"/>
<dbReference type="OrthoDB" id="9773411at2"/>
<organism evidence="2 3">
    <name type="scientific">Rhodoferax fermentans</name>
    <dbReference type="NCBI Taxonomy" id="28066"/>
    <lineage>
        <taxon>Bacteria</taxon>
        <taxon>Pseudomonadati</taxon>
        <taxon>Pseudomonadota</taxon>
        <taxon>Betaproteobacteria</taxon>
        <taxon>Burkholderiales</taxon>
        <taxon>Comamonadaceae</taxon>
        <taxon>Rhodoferax</taxon>
    </lineage>
</organism>
<feature type="region of interest" description="Disordered" evidence="1">
    <location>
        <begin position="115"/>
        <end position="137"/>
    </location>
</feature>
<dbReference type="RefSeq" id="WP_078363979.1">
    <property type="nucleotide sequence ID" value="NZ_MTJN01000002.1"/>
</dbReference>
<dbReference type="STRING" id="28066.RF819_05160"/>
<evidence type="ECO:0000313" key="2">
    <source>
        <dbReference type="EMBL" id="OOV06196.1"/>
    </source>
</evidence>
<dbReference type="PANTHER" id="PTHR39431:SF1">
    <property type="entry name" value="FRPA_C-RELATED PROTEIN"/>
    <property type="match status" value="1"/>
</dbReference>